<organism evidence="1 2">
    <name type="scientific">Escherichia coli</name>
    <dbReference type="NCBI Taxonomy" id="562"/>
    <lineage>
        <taxon>Bacteria</taxon>
        <taxon>Pseudomonadati</taxon>
        <taxon>Pseudomonadota</taxon>
        <taxon>Gammaproteobacteria</taxon>
        <taxon>Enterobacterales</taxon>
        <taxon>Enterobacteriaceae</taxon>
        <taxon>Escherichia</taxon>
    </lineage>
</organism>
<name>A0A2X1K7M1_ECOLX</name>
<dbReference type="Proteomes" id="UP000250561">
    <property type="component" value="Unassembled WGS sequence"/>
</dbReference>
<gene>
    <name evidence="1" type="ORF">NCTC11126_04598</name>
</gene>
<evidence type="ECO:0000313" key="2">
    <source>
        <dbReference type="Proteomes" id="UP000250561"/>
    </source>
</evidence>
<accession>A0A2X1K7M1</accession>
<evidence type="ECO:0000313" key="1">
    <source>
        <dbReference type="EMBL" id="SPW54943.1"/>
    </source>
</evidence>
<sequence>MKASYPLYANLEKALENSLSDLPTHNREFECRDAAGCAGRIGSALP</sequence>
<dbReference type="EMBL" id="UARS01000009">
    <property type="protein sequence ID" value="SPW54943.1"/>
    <property type="molecule type" value="Genomic_DNA"/>
</dbReference>
<reference evidence="1 2" key="1">
    <citation type="submission" date="2018-06" db="EMBL/GenBank/DDBJ databases">
        <authorList>
            <consortium name="Pathogen Informatics"/>
            <person name="Doyle S."/>
        </authorList>
    </citation>
    <scope>NUCLEOTIDE SEQUENCE [LARGE SCALE GENOMIC DNA]</scope>
    <source>
        <strain evidence="1 2">NCTC11126</strain>
    </source>
</reference>
<proteinExistence type="predicted"/>
<dbReference type="AlphaFoldDB" id="A0A2X1K7M1"/>
<protein>
    <submittedName>
        <fullName evidence="1">Mce-like protein</fullName>
    </submittedName>
</protein>